<accession>A0A0A9FMW8</accession>
<protein>
    <submittedName>
        <fullName evidence="1">Uncharacterized protein</fullName>
    </submittedName>
</protein>
<organism evidence="1">
    <name type="scientific">Arundo donax</name>
    <name type="common">Giant reed</name>
    <name type="synonym">Donax arundinaceus</name>
    <dbReference type="NCBI Taxonomy" id="35708"/>
    <lineage>
        <taxon>Eukaryota</taxon>
        <taxon>Viridiplantae</taxon>
        <taxon>Streptophyta</taxon>
        <taxon>Embryophyta</taxon>
        <taxon>Tracheophyta</taxon>
        <taxon>Spermatophyta</taxon>
        <taxon>Magnoliopsida</taxon>
        <taxon>Liliopsida</taxon>
        <taxon>Poales</taxon>
        <taxon>Poaceae</taxon>
        <taxon>PACMAD clade</taxon>
        <taxon>Arundinoideae</taxon>
        <taxon>Arundineae</taxon>
        <taxon>Arundo</taxon>
    </lineage>
</organism>
<reference evidence="1" key="1">
    <citation type="submission" date="2014-09" db="EMBL/GenBank/DDBJ databases">
        <authorList>
            <person name="Magalhaes I.L.F."/>
            <person name="Oliveira U."/>
            <person name="Santos F.R."/>
            <person name="Vidigal T.H.D.A."/>
            <person name="Brescovit A.D."/>
            <person name="Santos A.J."/>
        </authorList>
    </citation>
    <scope>NUCLEOTIDE SEQUENCE</scope>
    <source>
        <tissue evidence="1">Shoot tissue taken approximately 20 cm above the soil surface</tissue>
    </source>
</reference>
<sequence length="58" mass="6485">MPILDCAIRHLQISTHITQINGIKQQPISHAVIARPVEPDAKLELVHMDKKNPRTIGP</sequence>
<dbReference type="EMBL" id="GBRH01184279">
    <property type="protein sequence ID" value="JAE13617.1"/>
    <property type="molecule type" value="Transcribed_RNA"/>
</dbReference>
<evidence type="ECO:0000313" key="1">
    <source>
        <dbReference type="EMBL" id="JAE13617.1"/>
    </source>
</evidence>
<proteinExistence type="predicted"/>
<name>A0A0A9FMW8_ARUDO</name>
<dbReference type="AlphaFoldDB" id="A0A0A9FMW8"/>
<reference evidence="1" key="2">
    <citation type="journal article" date="2015" name="Data Brief">
        <title>Shoot transcriptome of the giant reed, Arundo donax.</title>
        <authorList>
            <person name="Barrero R.A."/>
            <person name="Guerrero F.D."/>
            <person name="Moolhuijzen P."/>
            <person name="Goolsby J.A."/>
            <person name="Tidwell J."/>
            <person name="Bellgard S.E."/>
            <person name="Bellgard M.I."/>
        </authorList>
    </citation>
    <scope>NUCLEOTIDE SEQUENCE</scope>
    <source>
        <tissue evidence="1">Shoot tissue taken approximately 20 cm above the soil surface</tissue>
    </source>
</reference>